<evidence type="ECO:0000259" key="1">
    <source>
        <dbReference type="PROSITE" id="PS51781"/>
    </source>
</evidence>
<accession>A0ABY5Y7F3</accession>
<dbReference type="PROSITE" id="PS51781">
    <property type="entry name" value="SH3B"/>
    <property type="match status" value="1"/>
</dbReference>
<sequence>MVNIEGKYSTDGWILVGESNLPDAVLALKGKLNEAGVAYTDSIKILPDASLEGKHVALVTNSVANLRSEPKHSAELSTQAILGTPVKVWKKEGGWYYIQTPDKYLAWVNSGEISLMTDTELEAWKNLKKIIYTDTYGHVFSGIDAQTRTSDLVAGSILETTGEGMDFYKVRFPRWPGRFCKKRGGIPI</sequence>
<gene>
    <name evidence="2" type="ORF">NYZ99_19860</name>
</gene>
<feature type="domain" description="SH3b" evidence="1">
    <location>
        <begin position="54"/>
        <end position="117"/>
    </location>
</feature>
<organism evidence="2 3">
    <name type="scientific">Maribacter litopenaei</name>
    <dbReference type="NCBI Taxonomy" id="2976127"/>
    <lineage>
        <taxon>Bacteria</taxon>
        <taxon>Pseudomonadati</taxon>
        <taxon>Bacteroidota</taxon>
        <taxon>Flavobacteriia</taxon>
        <taxon>Flavobacteriales</taxon>
        <taxon>Flavobacteriaceae</taxon>
        <taxon>Maribacter</taxon>
    </lineage>
</organism>
<reference evidence="2" key="1">
    <citation type="submission" date="2022-09" db="EMBL/GenBank/DDBJ databases">
        <title>Maribacter litopenaei sp. nov., isolated from the intestinal tract of the Pacific White Shrimp, Litopenaeus vannamei.</title>
        <authorList>
            <person name="Kim S.Y."/>
            <person name="Hwang C.Y."/>
        </authorList>
    </citation>
    <scope>NUCLEOTIDE SEQUENCE</scope>
    <source>
        <strain evidence="2">HL-LV01</strain>
    </source>
</reference>
<dbReference type="InterPro" id="IPR003646">
    <property type="entry name" value="SH3-like_bac-type"/>
</dbReference>
<dbReference type="Gene3D" id="2.30.30.40">
    <property type="entry name" value="SH3 Domains"/>
    <property type="match status" value="2"/>
</dbReference>
<keyword evidence="3" id="KW-1185">Reference proteome</keyword>
<dbReference type="Proteomes" id="UP001059209">
    <property type="component" value="Chromosome"/>
</dbReference>
<dbReference type="Pfam" id="PF08239">
    <property type="entry name" value="SH3_3"/>
    <property type="match status" value="1"/>
</dbReference>
<proteinExistence type="predicted"/>
<evidence type="ECO:0000313" key="2">
    <source>
        <dbReference type="EMBL" id="UWX54952.1"/>
    </source>
</evidence>
<evidence type="ECO:0000313" key="3">
    <source>
        <dbReference type="Proteomes" id="UP001059209"/>
    </source>
</evidence>
<name>A0ABY5Y7F3_9FLAO</name>
<dbReference type="EMBL" id="CP104205">
    <property type="protein sequence ID" value="UWX54952.1"/>
    <property type="molecule type" value="Genomic_DNA"/>
</dbReference>
<dbReference type="RefSeq" id="WP_260572804.1">
    <property type="nucleotide sequence ID" value="NZ_CP104205.1"/>
</dbReference>
<protein>
    <submittedName>
        <fullName evidence="2">SH3 domain-containing protein</fullName>
    </submittedName>
</protein>